<dbReference type="RefSeq" id="WP_381177519.1">
    <property type="nucleotide sequence ID" value="NZ_JBHSFK010000050.1"/>
</dbReference>
<reference evidence="2" key="1">
    <citation type="journal article" date="2019" name="Int. J. Syst. Evol. Microbiol.">
        <title>The Global Catalogue of Microorganisms (GCM) 10K type strain sequencing project: providing services to taxonomists for standard genome sequencing and annotation.</title>
        <authorList>
            <consortium name="The Broad Institute Genomics Platform"/>
            <consortium name="The Broad Institute Genome Sequencing Center for Infectious Disease"/>
            <person name="Wu L."/>
            <person name="Ma J."/>
        </authorList>
    </citation>
    <scope>NUCLEOTIDE SEQUENCE [LARGE SCALE GENOMIC DNA]</scope>
    <source>
        <strain evidence="2">CGMCC 4.7177</strain>
    </source>
</reference>
<evidence type="ECO:0008006" key="3">
    <source>
        <dbReference type="Google" id="ProtNLM"/>
    </source>
</evidence>
<dbReference type="Proteomes" id="UP001595839">
    <property type="component" value="Unassembled WGS sequence"/>
</dbReference>
<name>A0ABV9B4L9_9ACTN</name>
<accession>A0ABV9B4L9</accession>
<protein>
    <recommendedName>
        <fullName evidence="3">DUF4240 domain-containing protein</fullName>
    </recommendedName>
</protein>
<organism evidence="1 2">
    <name type="scientific">Streptomyces vulcanius</name>
    <dbReference type="NCBI Taxonomy" id="1441876"/>
    <lineage>
        <taxon>Bacteria</taxon>
        <taxon>Bacillati</taxon>
        <taxon>Actinomycetota</taxon>
        <taxon>Actinomycetes</taxon>
        <taxon>Kitasatosporales</taxon>
        <taxon>Streptomycetaceae</taxon>
        <taxon>Streptomyces</taxon>
    </lineage>
</organism>
<dbReference type="EMBL" id="JBHSFK010000050">
    <property type="protein sequence ID" value="MFC4507052.1"/>
    <property type="molecule type" value="Genomic_DNA"/>
</dbReference>
<sequence length="162" mass="18466">MGVETLSVEQRASNGFELMSLVGPEDWQERISLDLLDIDHGYFCVLGQVYAEEGHGQGYEFALDHLDFLRNGKALEFFGLYDLSEEDGVELTKAWRDLLAGEAKPVKAPVVHDEDQVKEDQCGYQSAYGLPWSEYCVFPKDKNSEFCPGHERDYDEQYGRRA</sequence>
<proteinExistence type="predicted"/>
<evidence type="ECO:0000313" key="2">
    <source>
        <dbReference type="Proteomes" id="UP001595839"/>
    </source>
</evidence>
<comment type="caution">
    <text evidence="1">The sequence shown here is derived from an EMBL/GenBank/DDBJ whole genome shotgun (WGS) entry which is preliminary data.</text>
</comment>
<evidence type="ECO:0000313" key="1">
    <source>
        <dbReference type="EMBL" id="MFC4507052.1"/>
    </source>
</evidence>
<keyword evidence="2" id="KW-1185">Reference proteome</keyword>
<gene>
    <name evidence="1" type="ORF">ACFPIH_47810</name>
</gene>